<evidence type="ECO:0000256" key="5">
    <source>
        <dbReference type="ARBA" id="ARBA00022725"/>
    </source>
</evidence>
<evidence type="ECO:0000256" key="1">
    <source>
        <dbReference type="ARBA" id="ARBA00004651"/>
    </source>
</evidence>
<organism evidence="11 12">
    <name type="scientific">Frieseomelitta varia</name>
    <dbReference type="NCBI Taxonomy" id="561572"/>
    <lineage>
        <taxon>Eukaryota</taxon>
        <taxon>Metazoa</taxon>
        <taxon>Ecdysozoa</taxon>
        <taxon>Arthropoda</taxon>
        <taxon>Hexapoda</taxon>
        <taxon>Insecta</taxon>
        <taxon>Pterygota</taxon>
        <taxon>Neoptera</taxon>
        <taxon>Endopterygota</taxon>
        <taxon>Hymenoptera</taxon>
        <taxon>Apocrita</taxon>
        <taxon>Aculeata</taxon>
        <taxon>Apoidea</taxon>
        <taxon>Anthophila</taxon>
        <taxon>Apidae</taxon>
        <taxon>Frieseomelitta</taxon>
    </lineage>
</organism>
<name>A0A833SCI0_9HYME</name>
<sequence length="302" mass="34819">MIAKQWKELKLKGELHVLEETVIQGNRLAQFYQNTLVSFFILFLLIPLISPILDIIHPLNETRARQQLLRVNYIFFNNDDYYFCVYLHLLWGAIVVVFTAVGADWLYILIIHHNSGLFAVCGYQVQKVTANPNYSSYGILVENERYKKFRACILMHKEAIRYYNLLNECSQGSYLIQVGLNMLGMSATAVQTVININKPEEAMRSALFCGASQFHLFLLSLPGQVLLDNCHSLAANMYIPIKDSNKVHYTYQDRYNSAWYAIPVKIQKLLYVMQIRCKKLCSLTAGGLYDMNIENFGIERSK</sequence>
<reference evidence="11" key="1">
    <citation type="submission" date="2019-11" db="EMBL/GenBank/DDBJ databases">
        <title>The nuclear and mitochondrial genomes of Frieseomelitta varia - a highly eusocial stingless bee (Meliponini) with a permanently sterile worker caste.</title>
        <authorList>
            <person name="Freitas F.C.P."/>
            <person name="Lourenco A.P."/>
            <person name="Nunes F.M.F."/>
            <person name="Paschoal A.R."/>
            <person name="Abreu F.C.P."/>
            <person name="Barbin F.O."/>
            <person name="Bataglia L."/>
            <person name="Cardoso-Junior C.A.M."/>
            <person name="Cervoni M.S."/>
            <person name="Silva S.R."/>
            <person name="Dalarmi F."/>
            <person name="Del Lama M.A."/>
            <person name="Depintor T.S."/>
            <person name="Ferreira K.M."/>
            <person name="Goria P.S."/>
            <person name="Jaskot M.C."/>
            <person name="Lago D.C."/>
            <person name="Luna-Lucena D."/>
            <person name="Moda L.M."/>
            <person name="Nascimento L."/>
            <person name="Pedrino M."/>
            <person name="Rabico F.O."/>
            <person name="Sanches F.C."/>
            <person name="Santos D.E."/>
            <person name="Santos C.G."/>
            <person name="Vieira J."/>
            <person name="Lopes T.F."/>
            <person name="Barchuk A.R."/>
            <person name="Hartfelder K."/>
            <person name="Simoes Z.L.P."/>
            <person name="Bitondi M.M.G."/>
            <person name="Pinheiro D.G."/>
        </authorList>
    </citation>
    <scope>NUCLEOTIDE SEQUENCE</scope>
    <source>
        <strain evidence="11">USP_RPSP 00005682</strain>
        <tissue evidence="11">Whole individual</tissue>
    </source>
</reference>
<feature type="transmembrane region" description="Helical" evidence="10">
    <location>
        <begin position="36"/>
        <end position="60"/>
    </location>
</feature>
<accession>A0A833SCI0</accession>
<keyword evidence="6 10" id="KW-1133">Transmembrane helix</keyword>
<dbReference type="GO" id="GO:0004984">
    <property type="term" value="F:olfactory receptor activity"/>
    <property type="evidence" value="ECO:0007669"/>
    <property type="project" value="InterPro"/>
</dbReference>
<dbReference type="InterPro" id="IPR004117">
    <property type="entry name" value="7tm6_olfct_rcpt"/>
</dbReference>
<dbReference type="Proteomes" id="UP000655588">
    <property type="component" value="Unassembled WGS sequence"/>
</dbReference>
<evidence type="ECO:0000256" key="7">
    <source>
        <dbReference type="ARBA" id="ARBA00023136"/>
    </source>
</evidence>
<dbReference type="GO" id="GO:0005886">
    <property type="term" value="C:plasma membrane"/>
    <property type="evidence" value="ECO:0007669"/>
    <property type="project" value="UniProtKB-SubCell"/>
</dbReference>
<dbReference type="AlphaFoldDB" id="A0A833SCI0"/>
<comment type="subcellular location">
    <subcellularLocation>
        <location evidence="1">Cell membrane</location>
        <topology evidence="1">Multi-pass membrane protein</topology>
    </subcellularLocation>
</comment>
<dbReference type="PANTHER" id="PTHR21137">
    <property type="entry name" value="ODORANT RECEPTOR"/>
    <property type="match status" value="1"/>
</dbReference>
<evidence type="ECO:0000313" key="12">
    <source>
        <dbReference type="Proteomes" id="UP000655588"/>
    </source>
</evidence>
<keyword evidence="9" id="KW-0807">Transducer</keyword>
<evidence type="ECO:0000256" key="2">
    <source>
        <dbReference type="ARBA" id="ARBA00022475"/>
    </source>
</evidence>
<evidence type="ECO:0000313" key="11">
    <source>
        <dbReference type="EMBL" id="KAF3426727.1"/>
    </source>
</evidence>
<keyword evidence="2" id="KW-1003">Cell membrane</keyword>
<proteinExistence type="predicted"/>
<evidence type="ECO:0000256" key="4">
    <source>
        <dbReference type="ARBA" id="ARBA00022692"/>
    </source>
</evidence>
<evidence type="ECO:0000256" key="10">
    <source>
        <dbReference type="SAM" id="Phobius"/>
    </source>
</evidence>
<gene>
    <name evidence="11" type="ORF">E2986_13322</name>
</gene>
<keyword evidence="5" id="KW-0552">Olfaction</keyword>
<protein>
    <recommendedName>
        <fullName evidence="13">Odorant receptor</fullName>
    </recommendedName>
</protein>
<dbReference type="EMBL" id="WNWW01000293">
    <property type="protein sequence ID" value="KAF3426727.1"/>
    <property type="molecule type" value="Genomic_DNA"/>
</dbReference>
<evidence type="ECO:0008006" key="13">
    <source>
        <dbReference type="Google" id="ProtNLM"/>
    </source>
</evidence>
<keyword evidence="4 10" id="KW-0812">Transmembrane</keyword>
<keyword evidence="12" id="KW-1185">Reference proteome</keyword>
<dbReference type="GO" id="GO:0007165">
    <property type="term" value="P:signal transduction"/>
    <property type="evidence" value="ECO:0007669"/>
    <property type="project" value="UniProtKB-KW"/>
</dbReference>
<evidence type="ECO:0000256" key="3">
    <source>
        <dbReference type="ARBA" id="ARBA00022606"/>
    </source>
</evidence>
<comment type="caution">
    <text evidence="11">The sequence shown here is derived from an EMBL/GenBank/DDBJ whole genome shotgun (WGS) entry which is preliminary data.</text>
</comment>
<evidence type="ECO:0000256" key="8">
    <source>
        <dbReference type="ARBA" id="ARBA00023170"/>
    </source>
</evidence>
<dbReference type="Pfam" id="PF02949">
    <property type="entry name" value="7tm_6"/>
    <property type="match status" value="1"/>
</dbReference>
<evidence type="ECO:0000256" key="6">
    <source>
        <dbReference type="ARBA" id="ARBA00022989"/>
    </source>
</evidence>
<keyword evidence="3" id="KW-0716">Sensory transduction</keyword>
<dbReference type="GO" id="GO:0005549">
    <property type="term" value="F:odorant binding"/>
    <property type="evidence" value="ECO:0007669"/>
    <property type="project" value="InterPro"/>
</dbReference>
<keyword evidence="8" id="KW-0675">Receptor</keyword>
<feature type="transmembrane region" description="Helical" evidence="10">
    <location>
        <begin position="81"/>
        <end position="108"/>
    </location>
</feature>
<keyword evidence="7 10" id="KW-0472">Membrane</keyword>
<evidence type="ECO:0000256" key="9">
    <source>
        <dbReference type="ARBA" id="ARBA00023224"/>
    </source>
</evidence>
<dbReference type="PANTHER" id="PTHR21137:SF35">
    <property type="entry name" value="ODORANT RECEPTOR 19A-RELATED"/>
    <property type="match status" value="1"/>
</dbReference>